<dbReference type="Gene3D" id="3.40.800.20">
    <property type="entry name" value="Histone deacetylase domain"/>
    <property type="match status" value="1"/>
</dbReference>
<dbReference type="Proteomes" id="UP000257323">
    <property type="component" value="Unassembled WGS sequence"/>
</dbReference>
<dbReference type="GO" id="GO:0016787">
    <property type="term" value="F:hydrolase activity"/>
    <property type="evidence" value="ECO:0007669"/>
    <property type="project" value="UniProtKB-KW"/>
</dbReference>
<dbReference type="InterPro" id="IPR044150">
    <property type="entry name" value="HDAC_classIV"/>
</dbReference>
<dbReference type="AlphaFoldDB" id="A0A3E2BPJ4"/>
<dbReference type="GO" id="GO:0004407">
    <property type="term" value="F:histone deacetylase activity"/>
    <property type="evidence" value="ECO:0007669"/>
    <property type="project" value="InterPro"/>
</dbReference>
<dbReference type="InterPro" id="IPR023801">
    <property type="entry name" value="His_deacetylse_dom"/>
</dbReference>
<dbReference type="GO" id="GO:0040029">
    <property type="term" value="P:epigenetic regulation of gene expression"/>
    <property type="evidence" value="ECO:0007669"/>
    <property type="project" value="TreeGrafter"/>
</dbReference>
<evidence type="ECO:0000313" key="4">
    <source>
        <dbReference type="EMBL" id="RFT16649.1"/>
    </source>
</evidence>
<reference evidence="4 5" key="1">
    <citation type="submission" date="2018-08" db="EMBL/GenBank/DDBJ databases">
        <title>Genome analysis of the thermophilic bacterium of the candidate phylum Aminicenantes from deep subsurface aquifer revealed its physiology and ecological role.</title>
        <authorList>
            <person name="Kadnikov V.V."/>
            <person name="Mardanov A.V."/>
            <person name="Beletsky A.V."/>
            <person name="Karnachuk O.V."/>
            <person name="Ravin N.V."/>
        </authorList>
    </citation>
    <scope>NUCLEOTIDE SEQUENCE [LARGE SCALE GENOMIC DNA]</scope>
    <source>
        <strain evidence="4">BY38</strain>
    </source>
</reference>
<accession>A0A3E2BPJ4</accession>
<keyword evidence="2" id="KW-0378">Hydrolase</keyword>
<dbReference type="SUPFAM" id="SSF52768">
    <property type="entry name" value="Arginase/deacetylase"/>
    <property type="match status" value="1"/>
</dbReference>
<dbReference type="Pfam" id="PF00850">
    <property type="entry name" value="Hist_deacetyl"/>
    <property type="match status" value="1"/>
</dbReference>
<comment type="similarity">
    <text evidence="1">Belongs to the histone deacetylase family.</text>
</comment>
<dbReference type="PANTHER" id="PTHR10625">
    <property type="entry name" value="HISTONE DEACETYLASE HDAC1-RELATED"/>
    <property type="match status" value="1"/>
</dbReference>
<dbReference type="InterPro" id="IPR037138">
    <property type="entry name" value="His_deacetylse_dom_sf"/>
</dbReference>
<comment type="caution">
    <text evidence="4">The sequence shown here is derived from an EMBL/GenBank/DDBJ whole genome shotgun (WGS) entry which is preliminary data.</text>
</comment>
<evidence type="ECO:0000313" key="5">
    <source>
        <dbReference type="Proteomes" id="UP000257323"/>
    </source>
</evidence>
<evidence type="ECO:0000256" key="1">
    <source>
        <dbReference type="ARBA" id="ARBA00005947"/>
    </source>
</evidence>
<dbReference type="EMBL" id="QUAH01000002">
    <property type="protein sequence ID" value="RFT16649.1"/>
    <property type="molecule type" value="Genomic_DNA"/>
</dbReference>
<dbReference type="InterPro" id="IPR023696">
    <property type="entry name" value="Ureohydrolase_dom_sf"/>
</dbReference>
<name>A0A3E2BPJ4_9BACT</name>
<dbReference type="PRINTS" id="PR01270">
    <property type="entry name" value="HDASUPER"/>
</dbReference>
<dbReference type="CDD" id="cd09993">
    <property type="entry name" value="HDAC_classIV"/>
    <property type="match status" value="1"/>
</dbReference>
<dbReference type="InterPro" id="IPR000286">
    <property type="entry name" value="HDACs"/>
</dbReference>
<feature type="domain" description="Histone deacetylase" evidence="3">
    <location>
        <begin position="27"/>
        <end position="288"/>
    </location>
</feature>
<proteinExistence type="inferred from homology"/>
<gene>
    <name evidence="4" type="ORF">OP8BY_1262</name>
</gene>
<dbReference type="PANTHER" id="PTHR10625:SF19">
    <property type="entry name" value="HISTONE DEACETYLASE 12"/>
    <property type="match status" value="1"/>
</dbReference>
<evidence type="ECO:0000256" key="2">
    <source>
        <dbReference type="ARBA" id="ARBA00022801"/>
    </source>
</evidence>
<evidence type="ECO:0000259" key="3">
    <source>
        <dbReference type="Pfam" id="PF00850"/>
    </source>
</evidence>
<protein>
    <submittedName>
        <fullName evidence="4">Deacetylase</fullName>
    </submittedName>
</protein>
<organism evidence="4 5">
    <name type="scientific">Candidatus Saccharicenans subterraneus</name>
    <dbReference type="NCBI Taxonomy" id="2508984"/>
    <lineage>
        <taxon>Bacteria</taxon>
        <taxon>Candidatus Aminicenantota</taxon>
        <taxon>Candidatus Aminicenantia</taxon>
        <taxon>Candidatus Aminicenantales</taxon>
        <taxon>Candidatus Saccharicenantaceae</taxon>
        <taxon>Candidatus Saccharicenans</taxon>
    </lineage>
</organism>
<sequence length="322" mass="36074">MLTLLGWKLPFRFVYSNEYWMANLGHHVFPVKKYRLLYERVIALGAGPEDFIQARPAREEDLLLVHTPKYVKKVMTGNLSSVELQALELPFSLDVVRFFLLMTGGTIQTVEEALRTGLAVHLGGGFHHAFPDHGEGFCLFNDIAIAIEKMKKTGRIGRALVVDCDLHQGNGTAFFFARKDYVFTFSIHQMDIYPSEKPPSSLDVGLWSGDDDLAYLQALSPHFPRIYREFRPDLVVYLAGADPYRGDMLSGLDVSAEALRKRDRLVIESARKLNIPVAIVLGGGYTAEVEETVGINLNTIRVAIKAARRKPYSPVTSLTQSE</sequence>